<keyword evidence="4" id="KW-1185">Reference proteome</keyword>
<protein>
    <submittedName>
        <fullName evidence="3">MerR HTH family regulatory protein</fullName>
    </submittedName>
</protein>
<dbReference type="Gene3D" id="1.10.1660.10">
    <property type="match status" value="1"/>
</dbReference>
<accession>A0A1H2MAP7</accession>
<keyword evidence="1" id="KW-0238">DNA-binding</keyword>
<name>A0A1H2MAP7_9ACTN</name>
<dbReference type="SMART" id="SM00422">
    <property type="entry name" value="HTH_MERR"/>
    <property type="match status" value="1"/>
</dbReference>
<dbReference type="InterPro" id="IPR009061">
    <property type="entry name" value="DNA-bd_dom_put_sf"/>
</dbReference>
<evidence type="ECO:0000259" key="2">
    <source>
        <dbReference type="PROSITE" id="PS50937"/>
    </source>
</evidence>
<dbReference type="Pfam" id="PF13411">
    <property type="entry name" value="MerR_1"/>
    <property type="match status" value="1"/>
</dbReference>
<dbReference type="AlphaFoldDB" id="A0A1H2MAP7"/>
<proteinExistence type="predicted"/>
<reference evidence="4" key="1">
    <citation type="submission" date="2016-10" db="EMBL/GenBank/DDBJ databases">
        <authorList>
            <person name="Varghese N."/>
            <person name="Submissions S."/>
        </authorList>
    </citation>
    <scope>NUCLEOTIDE SEQUENCE [LARGE SCALE GENOMIC DNA]</scope>
    <source>
        <strain evidence="4">DSM 21743</strain>
    </source>
</reference>
<dbReference type="PANTHER" id="PTHR30204">
    <property type="entry name" value="REDOX-CYCLING DRUG-SENSING TRANSCRIPTIONAL ACTIVATOR SOXR"/>
    <property type="match status" value="1"/>
</dbReference>
<feature type="domain" description="HTH merR-type" evidence="2">
    <location>
        <begin position="17"/>
        <end position="85"/>
    </location>
</feature>
<gene>
    <name evidence="3" type="ORF">SAMN04488544_1703</name>
</gene>
<dbReference type="Proteomes" id="UP000198825">
    <property type="component" value="Chromosome I"/>
</dbReference>
<dbReference type="GO" id="GO:0003677">
    <property type="term" value="F:DNA binding"/>
    <property type="evidence" value="ECO:0007669"/>
    <property type="project" value="UniProtKB-KW"/>
</dbReference>
<dbReference type="GO" id="GO:0003700">
    <property type="term" value="F:DNA-binding transcription factor activity"/>
    <property type="evidence" value="ECO:0007669"/>
    <property type="project" value="InterPro"/>
</dbReference>
<evidence type="ECO:0000313" key="4">
    <source>
        <dbReference type="Proteomes" id="UP000198825"/>
    </source>
</evidence>
<dbReference type="STRING" id="546874.SAMN04488544_1703"/>
<dbReference type="EMBL" id="LT629799">
    <property type="protein sequence ID" value="SDU90249.1"/>
    <property type="molecule type" value="Genomic_DNA"/>
</dbReference>
<evidence type="ECO:0000256" key="1">
    <source>
        <dbReference type="ARBA" id="ARBA00023125"/>
    </source>
</evidence>
<sequence>MPEDPAPTDGSDPSRGVYGISVVSDLLGTGVQNLRAYERAGLLTPDRTAGGTRLYSPDDVARLRRVQRLLAEGLNLVGVGRVLDLEDNLADAHEQLDRARDPQAPTSSS</sequence>
<dbReference type="InterPro" id="IPR047057">
    <property type="entry name" value="MerR_fam"/>
</dbReference>
<dbReference type="SUPFAM" id="SSF46955">
    <property type="entry name" value="Putative DNA-binding domain"/>
    <property type="match status" value="1"/>
</dbReference>
<dbReference type="PROSITE" id="PS50937">
    <property type="entry name" value="HTH_MERR_2"/>
    <property type="match status" value="1"/>
</dbReference>
<evidence type="ECO:0000313" key="3">
    <source>
        <dbReference type="EMBL" id="SDU90249.1"/>
    </source>
</evidence>
<dbReference type="OrthoDB" id="3387956at2"/>
<dbReference type="PANTHER" id="PTHR30204:SF58">
    <property type="entry name" value="HTH-TYPE TRANSCRIPTIONAL REGULATOR YFMP"/>
    <property type="match status" value="1"/>
</dbReference>
<dbReference type="RefSeq" id="WP_091074055.1">
    <property type="nucleotide sequence ID" value="NZ_LT629799.1"/>
</dbReference>
<dbReference type="InterPro" id="IPR000551">
    <property type="entry name" value="MerR-type_HTH_dom"/>
</dbReference>
<organism evidence="3 4">
    <name type="scientific">Microlunatus sagamiharensis</name>
    <dbReference type="NCBI Taxonomy" id="546874"/>
    <lineage>
        <taxon>Bacteria</taxon>
        <taxon>Bacillati</taxon>
        <taxon>Actinomycetota</taxon>
        <taxon>Actinomycetes</taxon>
        <taxon>Propionibacteriales</taxon>
        <taxon>Propionibacteriaceae</taxon>
        <taxon>Microlunatus</taxon>
    </lineage>
</organism>